<evidence type="ECO:0000313" key="4">
    <source>
        <dbReference type="Proteomes" id="UP001310022"/>
    </source>
</evidence>
<proteinExistence type="predicted"/>
<dbReference type="Gene3D" id="1.20.144.10">
    <property type="entry name" value="Phosphatidic acid phosphatase type 2/haloperoxidase"/>
    <property type="match status" value="2"/>
</dbReference>
<comment type="caution">
    <text evidence="3">The sequence shown here is derived from an EMBL/GenBank/DDBJ whole genome shotgun (WGS) entry which is preliminary data.</text>
</comment>
<feature type="transmembrane region" description="Helical" evidence="1">
    <location>
        <begin position="56"/>
        <end position="78"/>
    </location>
</feature>
<gene>
    <name evidence="3" type="ORF">PEDI_22150</name>
</gene>
<name>A0AAN5AMA0_9BACT</name>
<dbReference type="PANTHER" id="PTHR14969:SF13">
    <property type="entry name" value="AT30094P"/>
    <property type="match status" value="1"/>
</dbReference>
<dbReference type="Proteomes" id="UP001310022">
    <property type="component" value="Unassembled WGS sequence"/>
</dbReference>
<dbReference type="CDD" id="cd03395">
    <property type="entry name" value="PAP2_like_4"/>
    <property type="match status" value="1"/>
</dbReference>
<dbReference type="Pfam" id="PF01569">
    <property type="entry name" value="PAP2"/>
    <property type="match status" value="1"/>
</dbReference>
<keyword evidence="1" id="KW-1133">Transmembrane helix</keyword>
<dbReference type="SUPFAM" id="SSF48317">
    <property type="entry name" value="Acid phosphatase/Vanadium-dependent haloperoxidase"/>
    <property type="match status" value="1"/>
</dbReference>
<dbReference type="EMBL" id="BQKE01000001">
    <property type="protein sequence ID" value="GJM61663.1"/>
    <property type="molecule type" value="Genomic_DNA"/>
</dbReference>
<feature type="transmembrane region" description="Helical" evidence="1">
    <location>
        <begin position="137"/>
        <end position="154"/>
    </location>
</feature>
<dbReference type="InterPro" id="IPR036938">
    <property type="entry name" value="PAP2/HPO_sf"/>
</dbReference>
<dbReference type="RefSeq" id="WP_338237158.1">
    <property type="nucleotide sequence ID" value="NZ_BQKE01000001.1"/>
</dbReference>
<reference evidence="3 4" key="1">
    <citation type="submission" date="2021-12" db="EMBL/GenBank/DDBJ databases">
        <title>Genome sequencing of bacteria with rrn-lacking chromosome and rrn-plasmid.</title>
        <authorList>
            <person name="Anda M."/>
            <person name="Iwasaki W."/>
        </authorList>
    </citation>
    <scope>NUCLEOTIDE SEQUENCE [LARGE SCALE GENOMIC DNA]</scope>
    <source>
        <strain evidence="3 4">NBRC 15940</strain>
    </source>
</reference>
<evidence type="ECO:0000256" key="1">
    <source>
        <dbReference type="SAM" id="Phobius"/>
    </source>
</evidence>
<evidence type="ECO:0000259" key="2">
    <source>
        <dbReference type="SMART" id="SM00014"/>
    </source>
</evidence>
<sequence>MVEQIFAFDREVFLWFNGWHADFMDPLIAIITNRFTWIPLYLLLVFLLFKKYRQDSWIWVIVIGLTILLADQIASGLLKPWVARLRPSHEPLLEGLVHIVGGRGGTYGFVSSHSSNSFAIALIVWKMLGKLYPWTKWMFLWAALVAYSRIYVGVHYPLDIIGGALVGLFAAWISFEIGVLLSKKFGKLQYDGGQL</sequence>
<feature type="transmembrane region" description="Helical" evidence="1">
    <location>
        <begin position="160"/>
        <end position="181"/>
    </location>
</feature>
<feature type="transmembrane region" description="Helical" evidence="1">
    <location>
        <begin position="27"/>
        <end position="49"/>
    </location>
</feature>
<dbReference type="SMART" id="SM00014">
    <property type="entry name" value="acidPPc"/>
    <property type="match status" value="1"/>
</dbReference>
<dbReference type="InterPro" id="IPR000326">
    <property type="entry name" value="PAP2/HPO"/>
</dbReference>
<evidence type="ECO:0000313" key="3">
    <source>
        <dbReference type="EMBL" id="GJM61663.1"/>
    </source>
</evidence>
<keyword evidence="1" id="KW-0472">Membrane</keyword>
<dbReference type="AlphaFoldDB" id="A0AAN5AMA0"/>
<keyword evidence="1" id="KW-0812">Transmembrane</keyword>
<dbReference type="PANTHER" id="PTHR14969">
    <property type="entry name" value="SPHINGOSINE-1-PHOSPHATE PHOSPHOHYDROLASE"/>
    <property type="match status" value="1"/>
</dbReference>
<feature type="domain" description="Phosphatidic acid phosphatase type 2/haloperoxidase" evidence="2">
    <location>
        <begin position="60"/>
        <end position="175"/>
    </location>
</feature>
<organism evidence="3 4">
    <name type="scientific">Persicobacter diffluens</name>
    <dbReference type="NCBI Taxonomy" id="981"/>
    <lineage>
        <taxon>Bacteria</taxon>
        <taxon>Pseudomonadati</taxon>
        <taxon>Bacteroidota</taxon>
        <taxon>Cytophagia</taxon>
        <taxon>Cytophagales</taxon>
        <taxon>Persicobacteraceae</taxon>
        <taxon>Persicobacter</taxon>
    </lineage>
</organism>
<protein>
    <submittedName>
        <fullName evidence="3">Phosphatase PAP2 family protein</fullName>
    </submittedName>
</protein>
<keyword evidence="4" id="KW-1185">Reference proteome</keyword>
<accession>A0AAN5AMA0</accession>